<feature type="domain" description="ATPase AAA-type core" evidence="1">
    <location>
        <begin position="437"/>
        <end position="527"/>
    </location>
</feature>
<evidence type="ECO:0000313" key="2">
    <source>
        <dbReference type="EMBL" id="MCX8524684.1"/>
    </source>
</evidence>
<proteinExistence type="predicted"/>
<protein>
    <recommendedName>
        <fullName evidence="1">ATPase AAA-type core domain-containing protein</fullName>
    </recommendedName>
</protein>
<dbReference type="SUPFAM" id="SSF52540">
    <property type="entry name" value="P-loop containing nucleoside triphosphate hydrolases"/>
    <property type="match status" value="1"/>
</dbReference>
<comment type="caution">
    <text evidence="2">The sequence shown here is derived from an EMBL/GenBank/DDBJ whole genome shotgun (WGS) entry which is preliminary data.</text>
</comment>
<accession>A0ABT3XRE2</accession>
<sequence>MITSIYLKEHEYLINKPQTLNFGGKYLYFFQQMHDNNLVVQRKLNDKYIPDFFNISESNSSVNLLSAVVGQNGVGKSTVLDIIRSSFVENDYSLPYNNSVILIEVDGQTKVLQSGNSILHLQIETSEGIDYVSIPKVDQEQYQSIYYSPHFDLKYNDNFSEIDKYDISLDQFIKDDLAETDKKGTNENGWRFGLHTELVFKNSMRQIEFLNSNIFKDNIVFREVFNLPQYETGILHFRDIEFSDFHNTPFDLRPIIELILKKTENENKNWHLIRTFDKNNNVENQADVNKYLLERFVIKAFISVVIQQMEKENTWLQEGNIEDSHNMDKFKDLSSIELLFYFIKESYIEKGNFKKEIFNYEGIILFFEKLNFLFEKEKDPSNIKKQSIRLNLNEVKEIMELHKKIIINLLDYYPKFENLVDKNNYVEGFLSFRPTDRNMSSGENALLNFFSKLYSFIQDNLIKESKSLHDKENYILLLDEADLGFHPVWKKKYIEAILKTLPYFFETLQIKPNLQIIITTHDPFTLSDLPIDNVVFLYKDKGYCSVILENDRIQKTFGANITNLLAHSFFVDDGLIGDFSKSKIREVIDWINENKNLSETRKSTPEFLERLEYYKKVINLIDEKITKLKLSEMITDLVPDSEYYNQIIEDEITLLRKKKR</sequence>
<dbReference type="Proteomes" id="UP001073122">
    <property type="component" value="Unassembled WGS sequence"/>
</dbReference>
<dbReference type="PANTHER" id="PTHR32182">
    <property type="entry name" value="DNA REPLICATION AND REPAIR PROTEIN RECF"/>
    <property type="match status" value="1"/>
</dbReference>
<keyword evidence="3" id="KW-1185">Reference proteome</keyword>
<dbReference type="Gene3D" id="3.40.50.300">
    <property type="entry name" value="P-loop containing nucleotide triphosphate hydrolases"/>
    <property type="match status" value="1"/>
</dbReference>
<dbReference type="PANTHER" id="PTHR32182:SF22">
    <property type="entry name" value="ATP-DEPENDENT ENDONUCLEASE, OLD FAMILY-RELATED"/>
    <property type="match status" value="1"/>
</dbReference>
<dbReference type="InterPro" id="IPR003959">
    <property type="entry name" value="ATPase_AAA_core"/>
</dbReference>
<evidence type="ECO:0000259" key="1">
    <source>
        <dbReference type="Pfam" id="PF13304"/>
    </source>
</evidence>
<reference evidence="2" key="1">
    <citation type="submission" date="2022-10" db="EMBL/GenBank/DDBJ databases">
        <title>Chryseobacterium sp. nov., a novel bacterial species.</title>
        <authorList>
            <person name="Cao Y."/>
        </authorList>
    </citation>
    <scope>NUCLEOTIDE SEQUENCE</scope>
    <source>
        <strain evidence="2">CCTCC AB2015118</strain>
    </source>
</reference>
<dbReference type="RefSeq" id="WP_267265968.1">
    <property type="nucleotide sequence ID" value="NZ_JAOVZW010000013.1"/>
</dbReference>
<name>A0ABT3XRE2_9FLAO</name>
<dbReference type="EMBL" id="JAOVZW010000013">
    <property type="protein sequence ID" value="MCX8524684.1"/>
    <property type="molecule type" value="Genomic_DNA"/>
</dbReference>
<dbReference type="Pfam" id="PF13304">
    <property type="entry name" value="AAA_21"/>
    <property type="match status" value="1"/>
</dbReference>
<gene>
    <name evidence="2" type="ORF">OF897_12245</name>
</gene>
<dbReference type="InterPro" id="IPR027417">
    <property type="entry name" value="P-loop_NTPase"/>
</dbReference>
<evidence type="ECO:0000313" key="3">
    <source>
        <dbReference type="Proteomes" id="UP001073122"/>
    </source>
</evidence>
<organism evidence="2 3">
    <name type="scientific">Chryseobacterium formosus</name>
    <dbReference type="NCBI Taxonomy" id="1537363"/>
    <lineage>
        <taxon>Bacteria</taxon>
        <taxon>Pseudomonadati</taxon>
        <taxon>Bacteroidota</taxon>
        <taxon>Flavobacteriia</taxon>
        <taxon>Flavobacteriales</taxon>
        <taxon>Weeksellaceae</taxon>
        <taxon>Chryseobacterium group</taxon>
        <taxon>Chryseobacterium</taxon>
    </lineage>
</organism>